<dbReference type="InterPro" id="IPR027463">
    <property type="entry name" value="AcrB_DN_DC_subdom"/>
</dbReference>
<feature type="transmembrane region" description="Helical" evidence="1">
    <location>
        <begin position="388"/>
        <end position="409"/>
    </location>
</feature>
<keyword evidence="3" id="KW-1185">Reference proteome</keyword>
<feature type="transmembrane region" description="Helical" evidence="1">
    <location>
        <begin position="430"/>
        <end position="450"/>
    </location>
</feature>
<organism evidence="2 3">
    <name type="scientific">Fulvitalea axinellae</name>
    <dbReference type="NCBI Taxonomy" id="1182444"/>
    <lineage>
        <taxon>Bacteria</taxon>
        <taxon>Pseudomonadati</taxon>
        <taxon>Bacteroidota</taxon>
        <taxon>Cytophagia</taxon>
        <taxon>Cytophagales</taxon>
        <taxon>Persicobacteraceae</taxon>
        <taxon>Fulvitalea</taxon>
    </lineage>
</organism>
<dbReference type="PANTHER" id="PTHR32063">
    <property type="match status" value="1"/>
</dbReference>
<dbReference type="Gene3D" id="1.20.1640.10">
    <property type="entry name" value="Multidrug efflux transporter AcrB transmembrane domain"/>
    <property type="match status" value="2"/>
</dbReference>
<gene>
    <name evidence="2" type="ORF">FUAX_19060</name>
</gene>
<evidence type="ECO:0000256" key="1">
    <source>
        <dbReference type="SAM" id="Phobius"/>
    </source>
</evidence>
<dbReference type="Gene3D" id="3.30.70.1440">
    <property type="entry name" value="Multidrug efflux transporter AcrB pore domain"/>
    <property type="match status" value="1"/>
</dbReference>
<feature type="transmembrane region" description="Helical" evidence="1">
    <location>
        <begin position="865"/>
        <end position="884"/>
    </location>
</feature>
<evidence type="ECO:0000313" key="2">
    <source>
        <dbReference type="EMBL" id="BDD09474.1"/>
    </source>
</evidence>
<evidence type="ECO:0000313" key="3">
    <source>
        <dbReference type="Proteomes" id="UP001348817"/>
    </source>
</evidence>
<dbReference type="KEGG" id="fax:FUAX_19060"/>
<dbReference type="SUPFAM" id="SSF82714">
    <property type="entry name" value="Multidrug efflux transporter AcrB TolC docking domain, DN and DC subdomains"/>
    <property type="match status" value="2"/>
</dbReference>
<feature type="transmembrane region" description="Helical" evidence="1">
    <location>
        <begin position="462"/>
        <end position="489"/>
    </location>
</feature>
<feature type="transmembrane region" description="Helical" evidence="1">
    <location>
        <begin position="891"/>
        <end position="911"/>
    </location>
</feature>
<keyword evidence="1" id="KW-0472">Membrane</keyword>
<feature type="transmembrane region" description="Helical" evidence="1">
    <location>
        <begin position="360"/>
        <end position="382"/>
    </location>
</feature>
<accession>A0AAU9CSQ2</accession>
<name>A0AAU9CSQ2_9BACT</name>
<keyword evidence="1" id="KW-0812">Transmembrane</keyword>
<dbReference type="GO" id="GO:0005886">
    <property type="term" value="C:plasma membrane"/>
    <property type="evidence" value="ECO:0007669"/>
    <property type="project" value="TreeGrafter"/>
</dbReference>
<dbReference type="Proteomes" id="UP001348817">
    <property type="component" value="Chromosome"/>
</dbReference>
<keyword evidence="1" id="KW-1133">Transmembrane helix</keyword>
<proteinExistence type="predicted"/>
<dbReference type="AlphaFoldDB" id="A0AAU9CSQ2"/>
<feature type="transmembrane region" description="Helical" evidence="1">
    <location>
        <begin position="995"/>
        <end position="1018"/>
    </location>
</feature>
<dbReference type="PANTHER" id="PTHR32063:SF18">
    <property type="entry name" value="CATION EFFLUX SYSTEM PROTEIN"/>
    <property type="match status" value="1"/>
</dbReference>
<sequence length="1036" mass="113582">MNLSEFSIKRSRVTFTLLFVIMVMGVSMYKKLPQDSMPPYTVRVAQVIASFPGASPDRVERLVADKIEKRVQEIPEVKQISSQSRTGLAVIGITVKDQVAKEDLQKIWDLVRRKMQALSLPEGVHWELRDDGVGEVYGISLGLISDGLPYDEMKDYADDIRDALVKLPDAAKVEIGGAQEERVYVDFDNARLARYGLTVGQLKNLIASRNILVSGGTISQGEESVILEPTGNFDRVEELKRMLVPVGESGEVVYLGDITNIHKGYISPAKSFVRVNGQKALSLAISLKKGANIVRLGEDVNRAVDTLIDDLPVGLSLVRLTSMDEFVSTSVDDFMSNLLQSVAIVLLVMLIFLGMRTGFVISSLIPMVTLATLLVMGLIGMGLNQVTLAALIMALGMMVDNAVVVSESIMVKMEEGADRMTAAVDSCKELFIPLLISTLTTSVAFLSFYLAESVMGEIMGPIFVVITIALLASWIISLSMIALLCYFFIKVNGPGEEQKLSFFDKFIEFMKSKYEMLIHVALRKRVLVLFSVLGMFFLSFFGFGLVPFIFFPDSERNLVTVDINLPLGVKIEATETVVEEIETFIKKELQAEDKKVVVDWSSYIGQGPESYDLGYAPDEANSNYAHMLINTTSADMNERAISSLDDFCFERFPTADIKVKRLGSAGGGTPIEIEIIGDDPAKLFEVSESVKQMLVGISGTKNVKDNWGPRTKKLVIDIDQAKAQQAGVTNQDIAVSLSSALTGVKTGEFREGDQSLAIVMRNEKGESLDIDRLRGVNIYAQQSGKAVPLSQVARIVPKWQYAQIRRKDLDRTITVSSQLREGVTASEVTNALVPALEESVVNWPKGITYELGGDSKQSAENMGAVIDYLPLCGFLIVLLLIIQFNSMRKTLIVLCSIPLGIIGVVLGLILLRSYFGFMAFLGVISLAGIVVNNAIVLIDRIEIELETEGVEAYDAVVGACLQRFRPILLTTLTTVLGMIPLYLGGGIMWEPMAASIMVGLMFGTVITLLFVPAFYSVLYKVKNPETAPIAEDLETA</sequence>
<dbReference type="Gene3D" id="3.30.70.1430">
    <property type="entry name" value="Multidrug efflux transporter AcrB pore domain"/>
    <property type="match status" value="2"/>
</dbReference>
<feature type="transmembrane region" description="Helical" evidence="1">
    <location>
        <begin position="12"/>
        <end position="29"/>
    </location>
</feature>
<dbReference type="Gene3D" id="3.30.70.1320">
    <property type="entry name" value="Multidrug efflux transporter AcrB pore domain like"/>
    <property type="match status" value="1"/>
</dbReference>
<dbReference type="Pfam" id="PF00873">
    <property type="entry name" value="ACR_tran"/>
    <property type="match status" value="1"/>
</dbReference>
<feature type="transmembrane region" description="Helical" evidence="1">
    <location>
        <begin position="526"/>
        <end position="551"/>
    </location>
</feature>
<reference evidence="2 3" key="1">
    <citation type="submission" date="2021-12" db="EMBL/GenBank/DDBJ databases">
        <title>Genome sequencing of bacteria with rrn-lacking chromosome and rrn-plasmid.</title>
        <authorList>
            <person name="Anda M."/>
            <person name="Iwasaki W."/>
        </authorList>
    </citation>
    <scope>NUCLEOTIDE SEQUENCE [LARGE SCALE GENOMIC DNA]</scope>
    <source>
        <strain evidence="2 3">DSM 100852</strain>
    </source>
</reference>
<feature type="transmembrane region" description="Helical" evidence="1">
    <location>
        <begin position="334"/>
        <end position="353"/>
    </location>
</feature>
<protein>
    <submittedName>
        <fullName evidence="2">Multidrug transporter AcrB</fullName>
    </submittedName>
</protein>
<dbReference type="PRINTS" id="PR00702">
    <property type="entry name" value="ACRIFLAVINRP"/>
</dbReference>
<dbReference type="Gene3D" id="3.30.2090.10">
    <property type="entry name" value="Multidrug efflux transporter AcrB TolC docking domain, DN and DC subdomains"/>
    <property type="match status" value="2"/>
</dbReference>
<dbReference type="SUPFAM" id="SSF82866">
    <property type="entry name" value="Multidrug efflux transporter AcrB transmembrane domain"/>
    <property type="match status" value="2"/>
</dbReference>
<dbReference type="SUPFAM" id="SSF82693">
    <property type="entry name" value="Multidrug efflux transporter AcrB pore domain, PN1, PN2, PC1 and PC2 subdomains"/>
    <property type="match status" value="2"/>
</dbReference>
<dbReference type="GO" id="GO:0042910">
    <property type="term" value="F:xenobiotic transmembrane transporter activity"/>
    <property type="evidence" value="ECO:0007669"/>
    <property type="project" value="TreeGrafter"/>
</dbReference>
<feature type="transmembrane region" description="Helical" evidence="1">
    <location>
        <begin position="917"/>
        <end position="938"/>
    </location>
</feature>
<dbReference type="EMBL" id="AP025314">
    <property type="protein sequence ID" value="BDD09474.1"/>
    <property type="molecule type" value="Genomic_DNA"/>
</dbReference>
<feature type="transmembrane region" description="Helical" evidence="1">
    <location>
        <begin position="967"/>
        <end position="989"/>
    </location>
</feature>
<dbReference type="RefSeq" id="WP_338391074.1">
    <property type="nucleotide sequence ID" value="NZ_AP025314.1"/>
</dbReference>
<dbReference type="InterPro" id="IPR001036">
    <property type="entry name" value="Acrflvin-R"/>
</dbReference>